<evidence type="ECO:0000313" key="6">
    <source>
        <dbReference type="EMBL" id="CAI0394993.1"/>
    </source>
</evidence>
<evidence type="ECO:0008006" key="8">
    <source>
        <dbReference type="Google" id="ProtNLM"/>
    </source>
</evidence>
<comment type="similarity">
    <text evidence="1">Belongs to the universal ribosomal protein uL30 family.</text>
</comment>
<evidence type="ECO:0000256" key="1">
    <source>
        <dbReference type="ARBA" id="ARBA00007594"/>
    </source>
</evidence>
<dbReference type="CDD" id="cd01657">
    <property type="entry name" value="Ribosomal_L7_archeal_euk"/>
    <property type="match status" value="1"/>
</dbReference>
<dbReference type="InterPro" id="IPR005998">
    <property type="entry name" value="Ribosomal_uL30_euk"/>
</dbReference>
<dbReference type="PANTHER" id="PTHR11524:SF36">
    <property type="entry name" value="LARGE RIBOSOMAL SUBUNIT PROTEIN UL30Z"/>
    <property type="match status" value="1"/>
</dbReference>
<dbReference type="InterPro" id="IPR016082">
    <property type="entry name" value="Ribosomal_uL30_ferredoxin-like"/>
</dbReference>
<dbReference type="InterPro" id="IPR036919">
    <property type="entry name" value="Ribo_uL30_ferredoxin-like_sf"/>
</dbReference>
<accession>A0AAV0ID79</accession>
<evidence type="ECO:0000259" key="4">
    <source>
        <dbReference type="Pfam" id="PF00327"/>
    </source>
</evidence>
<evidence type="ECO:0000259" key="5">
    <source>
        <dbReference type="Pfam" id="PF08079"/>
    </source>
</evidence>
<dbReference type="GO" id="GO:0022625">
    <property type="term" value="C:cytosolic large ribosomal subunit"/>
    <property type="evidence" value="ECO:0007669"/>
    <property type="project" value="TreeGrafter"/>
</dbReference>
<organism evidence="6 7">
    <name type="scientific">Linum tenue</name>
    <dbReference type="NCBI Taxonomy" id="586396"/>
    <lineage>
        <taxon>Eukaryota</taxon>
        <taxon>Viridiplantae</taxon>
        <taxon>Streptophyta</taxon>
        <taxon>Embryophyta</taxon>
        <taxon>Tracheophyta</taxon>
        <taxon>Spermatophyta</taxon>
        <taxon>Magnoliopsida</taxon>
        <taxon>eudicotyledons</taxon>
        <taxon>Gunneridae</taxon>
        <taxon>Pentapetalae</taxon>
        <taxon>rosids</taxon>
        <taxon>fabids</taxon>
        <taxon>Malpighiales</taxon>
        <taxon>Linaceae</taxon>
        <taxon>Linum</taxon>
    </lineage>
</organism>
<keyword evidence="7" id="KW-1185">Reference proteome</keyword>
<dbReference type="FunFam" id="3.30.1390.20:FF:000004">
    <property type="entry name" value="60S ribosomal protein L7"/>
    <property type="match status" value="1"/>
</dbReference>
<gene>
    <name evidence="6" type="ORF">LITE_LOCUS8550</name>
</gene>
<dbReference type="InterPro" id="IPR012988">
    <property type="entry name" value="Ribosomal_uL30_N_euk"/>
</dbReference>
<protein>
    <recommendedName>
        <fullName evidence="8">60S ribosomal protein L7-1</fullName>
    </recommendedName>
</protein>
<dbReference type="EMBL" id="CAMGYJ010000003">
    <property type="protein sequence ID" value="CAI0394993.1"/>
    <property type="molecule type" value="Genomic_DNA"/>
</dbReference>
<feature type="domain" description="Large ribosomal subunit protein uL30 N-terminal eukaryotes" evidence="5">
    <location>
        <begin position="14"/>
        <end position="79"/>
    </location>
</feature>
<reference evidence="6" key="1">
    <citation type="submission" date="2022-08" db="EMBL/GenBank/DDBJ databases">
        <authorList>
            <person name="Gutierrez-Valencia J."/>
        </authorList>
    </citation>
    <scope>NUCLEOTIDE SEQUENCE</scope>
</reference>
<evidence type="ECO:0000256" key="3">
    <source>
        <dbReference type="ARBA" id="ARBA00023274"/>
    </source>
</evidence>
<dbReference type="Proteomes" id="UP001154282">
    <property type="component" value="Unassembled WGS sequence"/>
</dbReference>
<dbReference type="InterPro" id="IPR035808">
    <property type="entry name" value="Ribosomal_uL30_euk_arc"/>
</dbReference>
<comment type="caution">
    <text evidence="6">The sequence shown here is derived from an EMBL/GenBank/DDBJ whole genome shotgun (WGS) entry which is preliminary data.</text>
</comment>
<dbReference type="Gene3D" id="3.30.1390.20">
    <property type="entry name" value="Ribosomal protein L30, ferredoxin-like fold domain"/>
    <property type="match status" value="2"/>
</dbReference>
<dbReference type="GO" id="GO:0003723">
    <property type="term" value="F:RNA binding"/>
    <property type="evidence" value="ECO:0007669"/>
    <property type="project" value="InterPro"/>
</dbReference>
<keyword evidence="3" id="KW-0687">Ribonucleoprotein</keyword>
<dbReference type="GO" id="GO:0000463">
    <property type="term" value="P:maturation of LSU-rRNA from tricistronic rRNA transcript (SSU-rRNA, 5.8S rRNA, LSU-rRNA)"/>
    <property type="evidence" value="ECO:0007669"/>
    <property type="project" value="TreeGrafter"/>
</dbReference>
<keyword evidence="2" id="KW-0689">Ribosomal protein</keyword>
<name>A0AAV0ID79_9ROSI</name>
<dbReference type="InterPro" id="IPR039699">
    <property type="entry name" value="Ribosomal_uL30"/>
</dbReference>
<dbReference type="GO" id="GO:0003735">
    <property type="term" value="F:structural constituent of ribosome"/>
    <property type="evidence" value="ECO:0007669"/>
    <property type="project" value="TreeGrafter"/>
</dbReference>
<evidence type="ECO:0000313" key="7">
    <source>
        <dbReference type="Proteomes" id="UP001154282"/>
    </source>
</evidence>
<proteinExistence type="inferred from homology"/>
<dbReference type="Pfam" id="PF08079">
    <property type="entry name" value="Ribosomal_L30_N"/>
    <property type="match status" value="1"/>
</dbReference>
<dbReference type="AlphaFoldDB" id="A0AAV0ID79"/>
<sequence>MAMAEEEQKPLAYIPEIVLKKRKHKEESIALTRKNQLELGARAEKKRRVHDIKRPEHFVKEYRDRELDLIRMKQRTKRPKTTRSAVPKPKLLFVVRIQGKNDMHPKVRKILYKLKLSKVYDGAFMRASEGVLEMLKRVEPYITYGYPSVKTVTDLIYKKGHGKKDNQRVALIDNNIIEQQALGEYGILCLEDLVHEITTIGPHFKEINSFLGPFSLNKPKDGLQGKKALFKDGGDSGNREDKINDLISKMN</sequence>
<dbReference type="SUPFAM" id="SSF55129">
    <property type="entry name" value="Ribosomal protein L30p/L7e"/>
    <property type="match status" value="1"/>
</dbReference>
<dbReference type="NCBIfam" id="TIGR01310">
    <property type="entry name" value="uL30_euk"/>
    <property type="match status" value="1"/>
</dbReference>
<feature type="domain" description="Large ribosomal subunit protein uL30-like ferredoxin-like fold" evidence="4">
    <location>
        <begin position="92"/>
        <end position="142"/>
    </location>
</feature>
<dbReference type="Pfam" id="PF00327">
    <property type="entry name" value="Ribosomal_L30"/>
    <property type="match status" value="1"/>
</dbReference>
<dbReference type="PANTHER" id="PTHR11524">
    <property type="entry name" value="60S RIBOSOMAL PROTEIN L7"/>
    <property type="match status" value="1"/>
</dbReference>
<evidence type="ECO:0000256" key="2">
    <source>
        <dbReference type="ARBA" id="ARBA00022980"/>
    </source>
</evidence>